<dbReference type="Proteomes" id="UP001060085">
    <property type="component" value="Linkage Group LG08"/>
</dbReference>
<protein>
    <submittedName>
        <fullName evidence="1">Uncharacterized protein</fullName>
    </submittedName>
</protein>
<evidence type="ECO:0000313" key="1">
    <source>
        <dbReference type="EMBL" id="KAI5647433.1"/>
    </source>
</evidence>
<proteinExistence type="predicted"/>
<gene>
    <name evidence="1" type="ORF">M9H77_33438</name>
</gene>
<comment type="caution">
    <text evidence="1">The sequence shown here is derived from an EMBL/GenBank/DDBJ whole genome shotgun (WGS) entry which is preliminary data.</text>
</comment>
<sequence length="282" mass="30622">MAASCSTSYSSSVDLLDRCNLIPLSLCGSRHLRCSSSPSSSSLKNLILSRRPTASFANLRLRLLLDGSAAYRANYRIRVGTRNQRFITAVARADPDRLDDSHIKEDANTGNDIPAEENTVSDRQEKASQLRKRIVFGLGIGISAGGVVLVGGWVFTVAVAAAVFVGSREFFELVRSRGIAAGMTPPPRYVSRVCSVICSLMPILTLYLGQIDVSVTSAASIVAIALLLQRRSPRFAQLSSAMFGLFYCGYLPCFWIKLRCLAAPALNSSKNFHLILLFIVVP</sequence>
<dbReference type="EMBL" id="CM044708">
    <property type="protein sequence ID" value="KAI5647433.1"/>
    <property type="molecule type" value="Genomic_DNA"/>
</dbReference>
<accession>A0ACB9ZIT3</accession>
<reference evidence="2" key="1">
    <citation type="journal article" date="2023" name="Nat. Plants">
        <title>Single-cell RNA sequencing provides a high-resolution roadmap for understanding the multicellular compartmentation of specialized metabolism.</title>
        <authorList>
            <person name="Sun S."/>
            <person name="Shen X."/>
            <person name="Li Y."/>
            <person name="Li Y."/>
            <person name="Wang S."/>
            <person name="Li R."/>
            <person name="Zhang H."/>
            <person name="Shen G."/>
            <person name="Guo B."/>
            <person name="Wei J."/>
            <person name="Xu J."/>
            <person name="St-Pierre B."/>
            <person name="Chen S."/>
            <person name="Sun C."/>
        </authorList>
    </citation>
    <scope>NUCLEOTIDE SEQUENCE [LARGE SCALE GENOMIC DNA]</scope>
</reference>
<keyword evidence="2" id="KW-1185">Reference proteome</keyword>
<name>A0ACB9ZIT3_CATRO</name>
<evidence type="ECO:0000313" key="2">
    <source>
        <dbReference type="Proteomes" id="UP001060085"/>
    </source>
</evidence>
<organism evidence="1 2">
    <name type="scientific">Catharanthus roseus</name>
    <name type="common">Madagascar periwinkle</name>
    <name type="synonym">Vinca rosea</name>
    <dbReference type="NCBI Taxonomy" id="4058"/>
    <lineage>
        <taxon>Eukaryota</taxon>
        <taxon>Viridiplantae</taxon>
        <taxon>Streptophyta</taxon>
        <taxon>Embryophyta</taxon>
        <taxon>Tracheophyta</taxon>
        <taxon>Spermatophyta</taxon>
        <taxon>Magnoliopsida</taxon>
        <taxon>eudicotyledons</taxon>
        <taxon>Gunneridae</taxon>
        <taxon>Pentapetalae</taxon>
        <taxon>asterids</taxon>
        <taxon>lamiids</taxon>
        <taxon>Gentianales</taxon>
        <taxon>Apocynaceae</taxon>
        <taxon>Rauvolfioideae</taxon>
        <taxon>Vinceae</taxon>
        <taxon>Catharanthinae</taxon>
        <taxon>Catharanthus</taxon>
    </lineage>
</organism>